<accession>A0ACB7ZRF6</accession>
<dbReference type="Proteomes" id="UP000790377">
    <property type="component" value="Unassembled WGS sequence"/>
</dbReference>
<organism evidence="1 2">
    <name type="scientific">Hygrophoropsis aurantiaca</name>
    <dbReference type="NCBI Taxonomy" id="72124"/>
    <lineage>
        <taxon>Eukaryota</taxon>
        <taxon>Fungi</taxon>
        <taxon>Dikarya</taxon>
        <taxon>Basidiomycota</taxon>
        <taxon>Agaricomycotina</taxon>
        <taxon>Agaricomycetes</taxon>
        <taxon>Agaricomycetidae</taxon>
        <taxon>Boletales</taxon>
        <taxon>Coniophorineae</taxon>
        <taxon>Hygrophoropsidaceae</taxon>
        <taxon>Hygrophoropsis</taxon>
    </lineage>
</organism>
<evidence type="ECO:0000313" key="1">
    <source>
        <dbReference type="EMBL" id="KAH7903277.1"/>
    </source>
</evidence>
<proteinExistence type="predicted"/>
<feature type="non-terminal residue" evidence="1">
    <location>
        <position position="867"/>
    </location>
</feature>
<reference evidence="1" key="1">
    <citation type="journal article" date="2021" name="New Phytol.">
        <title>Evolutionary innovations through gain and loss of genes in the ectomycorrhizal Boletales.</title>
        <authorList>
            <person name="Wu G."/>
            <person name="Miyauchi S."/>
            <person name="Morin E."/>
            <person name="Kuo A."/>
            <person name="Drula E."/>
            <person name="Varga T."/>
            <person name="Kohler A."/>
            <person name="Feng B."/>
            <person name="Cao Y."/>
            <person name="Lipzen A."/>
            <person name="Daum C."/>
            <person name="Hundley H."/>
            <person name="Pangilinan J."/>
            <person name="Johnson J."/>
            <person name="Barry K."/>
            <person name="LaButti K."/>
            <person name="Ng V."/>
            <person name="Ahrendt S."/>
            <person name="Min B."/>
            <person name="Choi I.G."/>
            <person name="Park H."/>
            <person name="Plett J.M."/>
            <person name="Magnuson J."/>
            <person name="Spatafora J.W."/>
            <person name="Nagy L.G."/>
            <person name="Henrissat B."/>
            <person name="Grigoriev I.V."/>
            <person name="Yang Z.L."/>
            <person name="Xu J."/>
            <person name="Martin F.M."/>
        </authorList>
    </citation>
    <scope>NUCLEOTIDE SEQUENCE</scope>
    <source>
        <strain evidence="1">ATCC 28755</strain>
    </source>
</reference>
<dbReference type="EMBL" id="MU269080">
    <property type="protein sequence ID" value="KAH7903277.1"/>
    <property type="molecule type" value="Genomic_DNA"/>
</dbReference>
<protein>
    <submittedName>
        <fullName evidence="1">Uncharacterized protein</fullName>
    </submittedName>
</protein>
<comment type="caution">
    <text evidence="1">The sequence shown here is derived from an EMBL/GenBank/DDBJ whole genome shotgun (WGS) entry which is preliminary data.</text>
</comment>
<keyword evidence="2" id="KW-1185">Reference proteome</keyword>
<gene>
    <name evidence="1" type="ORF">BJ138DRAFT_1195239</name>
</gene>
<evidence type="ECO:0000313" key="2">
    <source>
        <dbReference type="Proteomes" id="UP000790377"/>
    </source>
</evidence>
<name>A0ACB7ZRF6_9AGAM</name>
<sequence length="867" mass="95968">MLPKVANHILLHTSRAVAAVQNQTTYTIRNVLQLQSSTGPTTTSTGLTGWNGASSSWGSNGAGPGGAKFNAGSRFYNGYTGAGRAVTQANTSTSQDGNSTQNDDREEVAPKRVSLNSSKRSRMRRHSLSLGTHDRQERGETLGVLQTVQMHVRSRHAFGTSSTNESDSTPARPPRVRRNSTAVSPATHDLLDETLPPPTVKSPELKPLSPTDPAAPQSVTEPVSPVDEDASDRPSPTYLAIRRAMELRDGAAVIREVQALRTTHPNPTIYEFNIALMALNQTRREGEPLSLLLETYNDMVQRSVTPNFRTYITLILALTDRDHEVYKSITSLETRVKRRMLAGRLEIAMNTADEKRVQQLKEENNFGSAMAMFEAAAVIGGRMKIPYVVYHNLLRSCSYHSNVDAAIHVYAHLEGRPDMQPSSIIFAHLLSTYTNSGDLHGAKEVFNEFKEATKADRIRWTSFDKTAVPEANVAAGISRSQLQVWNQMIETYFRSNQPAGALRLLETMMDSNAQTESGEVPPPASSTFTRIIAGFCNSGDVTTALSWFDRLLQQGVAARHPFESSLTPTRPDQIAWMVMLETLATHNMVDDLNRLFTTLVETASRDGLEIRATDRLMVLEANVHYLESSPDITQSEAMKILDFLTQNTIERDVSDGRHIIYPRDLSGLVERLFLQYARFGVSETGVQLAHDLVNYEEAYVRTSQREANVEPSLGKDQARHTRKLISAILPSALEAAIKKSPPSFEDTSSIMHLAHRVGIAPSHTLAPYHLHAYSVINQRGDLVAPQLSNLDYNILLQAAATVEGSNADRKETLPTIKNYAYQGLPSLLIHFSKSNIQLDRIKTTVIQAVSNALYTRLDTNQLKVLFE</sequence>